<dbReference type="STRING" id="40754.THII_1092"/>
<keyword evidence="2" id="KW-1185">Reference proteome</keyword>
<name>A0A090AEM2_9GAMM</name>
<accession>A0A090AEM2</accession>
<dbReference type="PANTHER" id="PTHR41317">
    <property type="entry name" value="PD-(D_E)XK NUCLEASE FAMILY TRANSPOSASE"/>
    <property type="match status" value="1"/>
</dbReference>
<dbReference type="OrthoDB" id="9812287at2"/>
<protein>
    <recommendedName>
        <fullName evidence="3">Transposase</fullName>
    </recommendedName>
</protein>
<evidence type="ECO:0008006" key="3">
    <source>
        <dbReference type="Google" id="ProtNLM"/>
    </source>
</evidence>
<sequence>MCRINPKVDFAFKKLFGSEENKDLLIALLNAILANEDQIVELELKNPYNLADYQAGKMSILDIKASDQTGRWFNIEMQVGEDLNFDKRSIYYWAKLVTEQLSEGMMFKELKKTFCINILDFNFITDVDAFHNCYKIINIGTGKDDKLHDVFELHYLELRKFNKPYHEIATALDRWILFLSRAHELDKSHLPPELAHDKTIVKAIEAVDRMFNEAERQVYETRMQVLLDMESKIISAWDKGIKEGMEQGIEAGRKREQLKIAQSLLEILDLETIALKTGLSVEEIAKLK</sequence>
<dbReference type="InterPro" id="IPR010106">
    <property type="entry name" value="RpnA"/>
</dbReference>
<gene>
    <name evidence="1" type="ORF">THII_1092</name>
</gene>
<reference evidence="1 2" key="1">
    <citation type="journal article" date="2014" name="ISME J.">
        <title>Ecophysiology of Thioploca ingrica as revealed by the complete genome sequence supplemented with proteomic evidence.</title>
        <authorList>
            <person name="Kojima H."/>
            <person name="Ogura Y."/>
            <person name="Yamamoto N."/>
            <person name="Togashi T."/>
            <person name="Mori H."/>
            <person name="Watanabe T."/>
            <person name="Nemoto F."/>
            <person name="Kurokawa K."/>
            <person name="Hayashi T."/>
            <person name="Fukui M."/>
        </authorList>
    </citation>
    <scope>NUCLEOTIDE SEQUENCE [LARGE SCALE GENOMIC DNA]</scope>
</reference>
<dbReference type="KEGG" id="tig:THII_1092"/>
<proteinExistence type="predicted"/>
<dbReference type="HOGENOM" id="CLU_057504_0_3_6"/>
<organism evidence="1 2">
    <name type="scientific">Thioploca ingrica</name>
    <dbReference type="NCBI Taxonomy" id="40754"/>
    <lineage>
        <taxon>Bacteria</taxon>
        <taxon>Pseudomonadati</taxon>
        <taxon>Pseudomonadota</taxon>
        <taxon>Gammaproteobacteria</taxon>
        <taxon>Thiotrichales</taxon>
        <taxon>Thiotrichaceae</taxon>
        <taxon>Thioploca</taxon>
    </lineage>
</organism>
<evidence type="ECO:0000313" key="2">
    <source>
        <dbReference type="Proteomes" id="UP000031623"/>
    </source>
</evidence>
<dbReference type="Pfam" id="PF12784">
    <property type="entry name" value="PDDEXK_2"/>
    <property type="match status" value="1"/>
</dbReference>
<dbReference type="NCBIfam" id="TIGR01784">
    <property type="entry name" value="T_den_put_tspse"/>
    <property type="match status" value="1"/>
</dbReference>
<dbReference type="EMBL" id="AP014633">
    <property type="protein sequence ID" value="BAP55389.1"/>
    <property type="molecule type" value="Genomic_DNA"/>
</dbReference>
<dbReference type="PANTHER" id="PTHR41317:SF1">
    <property type="entry name" value="PD-(D_E)XK NUCLEASE FAMILY TRANSPOSASE"/>
    <property type="match status" value="1"/>
</dbReference>
<evidence type="ECO:0000313" key="1">
    <source>
        <dbReference type="EMBL" id="BAP55389.1"/>
    </source>
</evidence>
<dbReference type="AlphaFoldDB" id="A0A090AEM2"/>
<dbReference type="Proteomes" id="UP000031623">
    <property type="component" value="Chromosome"/>
</dbReference>